<evidence type="ECO:0000313" key="6">
    <source>
        <dbReference type="Proteomes" id="UP000274822"/>
    </source>
</evidence>
<dbReference type="EMBL" id="RBNJ01003894">
    <property type="protein sequence ID" value="RUS30425.1"/>
    <property type="molecule type" value="Genomic_DNA"/>
</dbReference>
<feature type="domain" description="SEP" evidence="4">
    <location>
        <begin position="208"/>
        <end position="273"/>
    </location>
</feature>
<dbReference type="InterPro" id="IPR029071">
    <property type="entry name" value="Ubiquitin-like_domsf"/>
</dbReference>
<dbReference type="GO" id="GO:0007030">
    <property type="term" value="P:Golgi organization"/>
    <property type="evidence" value="ECO:0007669"/>
    <property type="project" value="TreeGrafter"/>
</dbReference>
<dbReference type="GO" id="GO:0005829">
    <property type="term" value="C:cytosol"/>
    <property type="evidence" value="ECO:0007669"/>
    <property type="project" value="TreeGrafter"/>
</dbReference>
<feature type="compositionally biased region" description="Pro residues" evidence="2">
    <location>
        <begin position="273"/>
        <end position="282"/>
    </location>
</feature>
<evidence type="ECO:0000313" key="5">
    <source>
        <dbReference type="EMBL" id="RUS30425.1"/>
    </source>
</evidence>
<feature type="compositionally biased region" description="Low complexity" evidence="2">
    <location>
        <begin position="309"/>
        <end position="324"/>
    </location>
</feature>
<dbReference type="SUPFAM" id="SSF54236">
    <property type="entry name" value="Ubiquitin-like"/>
    <property type="match status" value="1"/>
</dbReference>
<dbReference type="InterPro" id="IPR012989">
    <property type="entry name" value="SEP_domain"/>
</dbReference>
<dbReference type="SUPFAM" id="SSF102848">
    <property type="entry name" value="NSFL1 (p97 ATPase) cofactor p47, SEP domain"/>
    <property type="match status" value="1"/>
</dbReference>
<proteinExistence type="predicted"/>
<evidence type="ECO:0000256" key="1">
    <source>
        <dbReference type="ARBA" id="ARBA00022786"/>
    </source>
</evidence>
<sequence>MDHDDLVSQFVSIVSCTPEQATFYLEANKWDLSLAMGQYYEEPAATPPSAHHATTLNEDDDDDDDDYEELAPSAATTASLAGTLEPTTRSKPESKFTTIRDLEEADDDEEHDEEHENYFAGGERSGISVQGPTKKESKNLVENILKKAAEGGPAPMDEDEGPSRPRPSFFSGSGYKLGSEEEPSSLVNPPTVVSAAPGAEADEEDTRPVARHLTFWRNGFSVEDGPLLRYDDPANAEFLKAINSGRAPLSLLNVRPGQPVDVRVARRLDEDYVPPPKAPPKPFEGAGHRLGSPVPNIVSSSTLGAYPNASSASASSSSAAPTAARPQARQFAVNDSEPVTTLQIRLADGTRLVSKFNHTHTVADVRNFINASRAGEASRLYTLHTNFPTKELADEAQTVKDAGLLNAVVVQRYQ</sequence>
<dbReference type="GO" id="GO:0061025">
    <property type="term" value="P:membrane fusion"/>
    <property type="evidence" value="ECO:0007669"/>
    <property type="project" value="TreeGrafter"/>
</dbReference>
<dbReference type="FunFam" id="3.30.420.210:FF:000002">
    <property type="entry name" value="UBX domain-containing protein 1"/>
    <property type="match status" value="1"/>
</dbReference>
<dbReference type="InterPro" id="IPR001012">
    <property type="entry name" value="UBX_dom"/>
</dbReference>
<feature type="region of interest" description="Disordered" evidence="2">
    <location>
        <begin position="147"/>
        <end position="207"/>
    </location>
</feature>
<dbReference type="Pfam" id="PF00789">
    <property type="entry name" value="UBX"/>
    <property type="match status" value="1"/>
</dbReference>
<dbReference type="Gene3D" id="1.10.8.10">
    <property type="entry name" value="DNA helicase RuvA subunit, C-terminal domain"/>
    <property type="match status" value="1"/>
</dbReference>
<gene>
    <name evidence="5" type="ORF">BC938DRAFT_479397</name>
</gene>
<feature type="compositionally biased region" description="Acidic residues" evidence="2">
    <location>
        <begin position="103"/>
        <end position="115"/>
    </location>
</feature>
<organism evidence="5 6">
    <name type="scientific">Jimgerdemannia flammicorona</name>
    <dbReference type="NCBI Taxonomy" id="994334"/>
    <lineage>
        <taxon>Eukaryota</taxon>
        <taxon>Fungi</taxon>
        <taxon>Fungi incertae sedis</taxon>
        <taxon>Mucoromycota</taxon>
        <taxon>Mucoromycotina</taxon>
        <taxon>Endogonomycetes</taxon>
        <taxon>Endogonales</taxon>
        <taxon>Endogonaceae</taxon>
        <taxon>Jimgerdemannia</taxon>
    </lineage>
</organism>
<name>A0A433QKX7_9FUNG</name>
<dbReference type="InterPro" id="IPR009060">
    <property type="entry name" value="UBA-like_sf"/>
</dbReference>
<dbReference type="Gene3D" id="3.30.420.210">
    <property type="entry name" value="SEP domain"/>
    <property type="match status" value="1"/>
</dbReference>
<dbReference type="Proteomes" id="UP000274822">
    <property type="component" value="Unassembled WGS sequence"/>
</dbReference>
<dbReference type="InterPro" id="IPR039517">
    <property type="entry name" value="C6orf106_UBA-like"/>
</dbReference>
<feature type="compositionally biased region" description="Basic and acidic residues" evidence="2">
    <location>
        <begin position="88"/>
        <end position="102"/>
    </location>
</feature>
<comment type="caution">
    <text evidence="5">The sequence shown here is derived from an EMBL/GenBank/DDBJ whole genome shotgun (WGS) entry which is preliminary data.</text>
</comment>
<dbReference type="GO" id="GO:0000045">
    <property type="term" value="P:autophagosome assembly"/>
    <property type="evidence" value="ECO:0007669"/>
    <property type="project" value="TreeGrafter"/>
</dbReference>
<evidence type="ECO:0008006" key="7">
    <source>
        <dbReference type="Google" id="ProtNLM"/>
    </source>
</evidence>
<dbReference type="CDD" id="cd14349">
    <property type="entry name" value="UBA_CF106"/>
    <property type="match status" value="1"/>
</dbReference>
<dbReference type="Pfam" id="PF14555">
    <property type="entry name" value="UBA_4"/>
    <property type="match status" value="1"/>
</dbReference>
<dbReference type="PANTHER" id="PTHR23333:SF20">
    <property type="entry name" value="NSFL1 COFACTOR P47"/>
    <property type="match status" value="1"/>
</dbReference>
<dbReference type="GO" id="GO:0043130">
    <property type="term" value="F:ubiquitin binding"/>
    <property type="evidence" value="ECO:0007669"/>
    <property type="project" value="TreeGrafter"/>
</dbReference>
<dbReference type="GO" id="GO:0005634">
    <property type="term" value="C:nucleus"/>
    <property type="evidence" value="ECO:0007669"/>
    <property type="project" value="TreeGrafter"/>
</dbReference>
<dbReference type="SUPFAM" id="SSF46934">
    <property type="entry name" value="UBA-like"/>
    <property type="match status" value="1"/>
</dbReference>
<protein>
    <recommendedName>
        <fullName evidence="7">SEP-domain-containing protein</fullName>
    </recommendedName>
</protein>
<dbReference type="SMART" id="SM00166">
    <property type="entry name" value="UBX"/>
    <property type="match status" value="1"/>
</dbReference>
<feature type="region of interest" description="Disordered" evidence="2">
    <location>
        <begin position="271"/>
        <end position="334"/>
    </location>
</feature>
<dbReference type="InterPro" id="IPR036241">
    <property type="entry name" value="NSFL1C_SEP_dom_sf"/>
</dbReference>
<dbReference type="Gene3D" id="3.10.20.90">
    <property type="entry name" value="Phosphatidylinositol 3-kinase Catalytic Subunit, Chain A, domain 1"/>
    <property type="match status" value="1"/>
</dbReference>
<dbReference type="FunFam" id="3.10.20.90:FF:000179">
    <property type="entry name" value="Plant UBX domain-containing protein 4"/>
    <property type="match status" value="1"/>
</dbReference>
<evidence type="ECO:0000259" key="4">
    <source>
        <dbReference type="PROSITE" id="PS51399"/>
    </source>
</evidence>
<keyword evidence="1" id="KW-0833">Ubl conjugation pathway</keyword>
<dbReference type="GO" id="GO:0031468">
    <property type="term" value="P:nuclear membrane reassembly"/>
    <property type="evidence" value="ECO:0007669"/>
    <property type="project" value="TreeGrafter"/>
</dbReference>
<feature type="region of interest" description="Disordered" evidence="2">
    <location>
        <begin position="44"/>
        <end position="135"/>
    </location>
</feature>
<feature type="compositionally biased region" description="Low complexity" evidence="2">
    <location>
        <begin position="70"/>
        <end position="85"/>
    </location>
</feature>
<feature type="compositionally biased region" description="Low complexity" evidence="2">
    <location>
        <begin position="44"/>
        <end position="55"/>
    </location>
</feature>
<dbReference type="Pfam" id="PF08059">
    <property type="entry name" value="SEP"/>
    <property type="match status" value="1"/>
</dbReference>
<feature type="domain" description="UBX" evidence="3">
    <location>
        <begin position="335"/>
        <end position="412"/>
    </location>
</feature>
<dbReference type="GO" id="GO:0043161">
    <property type="term" value="P:proteasome-mediated ubiquitin-dependent protein catabolic process"/>
    <property type="evidence" value="ECO:0007669"/>
    <property type="project" value="TreeGrafter"/>
</dbReference>
<dbReference type="SMART" id="SM00553">
    <property type="entry name" value="SEP"/>
    <property type="match status" value="1"/>
</dbReference>
<reference evidence="5 6" key="1">
    <citation type="journal article" date="2018" name="New Phytol.">
        <title>Phylogenomics of Endogonaceae and evolution of mycorrhizas within Mucoromycota.</title>
        <authorList>
            <person name="Chang Y."/>
            <person name="Desiro A."/>
            <person name="Na H."/>
            <person name="Sandor L."/>
            <person name="Lipzen A."/>
            <person name="Clum A."/>
            <person name="Barry K."/>
            <person name="Grigoriev I.V."/>
            <person name="Martin F.M."/>
            <person name="Stajich J.E."/>
            <person name="Smith M.E."/>
            <person name="Bonito G."/>
            <person name="Spatafora J.W."/>
        </authorList>
    </citation>
    <scope>NUCLEOTIDE SEQUENCE [LARGE SCALE GENOMIC DNA]</scope>
    <source>
        <strain evidence="5 6">AD002</strain>
    </source>
</reference>
<dbReference type="PROSITE" id="PS50033">
    <property type="entry name" value="UBX"/>
    <property type="match status" value="1"/>
</dbReference>
<accession>A0A433QKX7</accession>
<dbReference type="PANTHER" id="PTHR23333">
    <property type="entry name" value="UBX DOMAIN CONTAINING PROTEIN"/>
    <property type="match status" value="1"/>
</dbReference>
<dbReference type="AlphaFoldDB" id="A0A433QKX7"/>
<evidence type="ECO:0000256" key="2">
    <source>
        <dbReference type="SAM" id="MobiDB-lite"/>
    </source>
</evidence>
<feature type="compositionally biased region" description="Acidic residues" evidence="2">
    <location>
        <begin position="57"/>
        <end position="69"/>
    </location>
</feature>
<keyword evidence="6" id="KW-1185">Reference proteome</keyword>
<evidence type="ECO:0000259" key="3">
    <source>
        <dbReference type="PROSITE" id="PS50033"/>
    </source>
</evidence>
<dbReference type="PROSITE" id="PS51399">
    <property type="entry name" value="SEP"/>
    <property type="match status" value="1"/>
</dbReference>
<dbReference type="CDD" id="cd01770">
    <property type="entry name" value="UBX_UBXN2"/>
    <property type="match status" value="1"/>
</dbReference>